<sequence length="101" mass="11402">MPSIERTTIGSEEWQRAASIYVRYKVFVLERGIAKEDEFDQNDTEERVYANLFIGEEPVSTGRFLPVGPGQARLTRIATLPNFRGKGYGKMIISSLEAYAP</sequence>
<dbReference type="Pfam" id="PF00583">
    <property type="entry name" value="Acetyltransf_1"/>
    <property type="match status" value="1"/>
</dbReference>
<reference evidence="2" key="1">
    <citation type="journal article" date="2002" name="J. Bacteriol.">
        <title>Identification and characterization of two temperature-induced surface-associated proteins of Streptococcus suis with high homologies to members of the arginine deiminase system of Streptococcus pyogenes.</title>
        <authorList>
            <person name="Winterhoff N."/>
            <person name="Goethe R."/>
            <person name="Gruening P."/>
            <person name="Rohde M."/>
            <person name="Kalisz H."/>
            <person name="Smith H.E."/>
            <person name="Valentin-Weigand P."/>
        </authorList>
    </citation>
    <scope>NUCLEOTIDE SEQUENCE</scope>
    <source>
        <strain evidence="2">I9841/1</strain>
    </source>
</reference>
<dbReference type="CDD" id="cd04301">
    <property type="entry name" value="NAT_SF"/>
    <property type="match status" value="1"/>
</dbReference>
<protein>
    <recommendedName>
        <fullName evidence="1">N-acetyltransferase domain-containing protein</fullName>
    </recommendedName>
</protein>
<proteinExistence type="predicted"/>
<dbReference type="Gene3D" id="3.40.630.30">
    <property type="match status" value="1"/>
</dbReference>
<evidence type="ECO:0000259" key="1">
    <source>
        <dbReference type="PROSITE" id="PS51186"/>
    </source>
</evidence>
<name>Q8GG80_STRSU</name>
<reference evidence="2" key="2">
    <citation type="submission" date="2005-10" db="EMBL/GenBank/DDBJ databases">
        <authorList>
            <person name="Gruening P."/>
            <person name="Fulde M."/>
            <person name="Goethe R."/>
            <person name="Valentin-Weigand P."/>
            <person name="Winterhoff N."/>
        </authorList>
    </citation>
    <scope>NUCLEOTIDE SEQUENCE</scope>
    <source>
        <strain evidence="2">I9841/1</strain>
    </source>
</reference>
<dbReference type="InterPro" id="IPR000182">
    <property type="entry name" value="GNAT_dom"/>
</dbReference>
<dbReference type="GO" id="GO:0016747">
    <property type="term" value="F:acyltransferase activity, transferring groups other than amino-acyl groups"/>
    <property type="evidence" value="ECO:0007669"/>
    <property type="project" value="InterPro"/>
</dbReference>
<organism evidence="2">
    <name type="scientific">Streptococcus suis</name>
    <dbReference type="NCBI Taxonomy" id="1307"/>
    <lineage>
        <taxon>Bacteria</taxon>
        <taxon>Bacillati</taxon>
        <taxon>Bacillota</taxon>
        <taxon>Bacilli</taxon>
        <taxon>Lactobacillales</taxon>
        <taxon>Streptococcaceae</taxon>
        <taxon>Streptococcus</taxon>
    </lineage>
</organism>
<dbReference type="EMBL" id="AF546864">
    <property type="protein sequence ID" value="AAN76307.1"/>
    <property type="molecule type" value="Genomic_DNA"/>
</dbReference>
<dbReference type="AlphaFoldDB" id="Q8GG80"/>
<dbReference type="InterPro" id="IPR016181">
    <property type="entry name" value="Acyl_CoA_acyltransferase"/>
</dbReference>
<feature type="domain" description="N-acetyltransferase" evidence="1">
    <location>
        <begin position="4"/>
        <end position="101"/>
    </location>
</feature>
<accession>Q8GG80</accession>
<dbReference type="PROSITE" id="PS51186">
    <property type="entry name" value="GNAT"/>
    <property type="match status" value="1"/>
</dbReference>
<dbReference type="SUPFAM" id="SSF55729">
    <property type="entry name" value="Acyl-CoA N-acyltransferases (Nat)"/>
    <property type="match status" value="1"/>
</dbReference>
<evidence type="ECO:0000313" key="2">
    <source>
        <dbReference type="EMBL" id="AAN76307.1"/>
    </source>
</evidence>